<dbReference type="SUPFAM" id="SSF46785">
    <property type="entry name" value="Winged helix' DNA-binding domain"/>
    <property type="match status" value="1"/>
</dbReference>
<organism evidence="1 2">
    <name type="scientific">Actinomadura alba</name>
    <dbReference type="NCBI Taxonomy" id="406431"/>
    <lineage>
        <taxon>Bacteria</taxon>
        <taxon>Bacillati</taxon>
        <taxon>Actinomycetota</taxon>
        <taxon>Actinomycetes</taxon>
        <taxon>Streptosporangiales</taxon>
        <taxon>Thermomonosporaceae</taxon>
        <taxon>Actinomadura</taxon>
    </lineage>
</organism>
<name>A0ABR7LU94_9ACTN</name>
<proteinExistence type="predicted"/>
<keyword evidence="2" id="KW-1185">Reference proteome</keyword>
<evidence type="ECO:0000313" key="2">
    <source>
        <dbReference type="Proteomes" id="UP000805614"/>
    </source>
</evidence>
<evidence type="ECO:0000313" key="1">
    <source>
        <dbReference type="EMBL" id="MBC6468149.1"/>
    </source>
</evidence>
<accession>A0ABR7LU94</accession>
<sequence length="139" mass="15398">MYMRRPIGYWCKRLDRLIEEAFDRAFGAAGVSRRQWQTLNVLGHGPAGDDALAEALRPFWDGGDVPMTGVIADLRGRGWIERDPAGRHGLTPGGRAAHARIAEAVAGIRATVAQGVTDEEYRVTMDVLRRMTENLEHVC</sequence>
<dbReference type="InterPro" id="IPR036390">
    <property type="entry name" value="WH_DNA-bd_sf"/>
</dbReference>
<dbReference type="Gene3D" id="1.10.10.10">
    <property type="entry name" value="Winged helix-like DNA-binding domain superfamily/Winged helix DNA-binding domain"/>
    <property type="match status" value="1"/>
</dbReference>
<dbReference type="InterPro" id="IPR036388">
    <property type="entry name" value="WH-like_DNA-bd_sf"/>
</dbReference>
<comment type="caution">
    <text evidence="1">The sequence shown here is derived from an EMBL/GenBank/DDBJ whole genome shotgun (WGS) entry which is preliminary data.</text>
</comment>
<protein>
    <submittedName>
        <fullName evidence="1">Winged helix-turn-helix transcriptional regulator</fullName>
    </submittedName>
</protein>
<reference evidence="1 2" key="1">
    <citation type="submission" date="2020-06" db="EMBL/GenBank/DDBJ databases">
        <title>Actinomadura xiongansis sp. nov., isolated from soil of Baiyangdian.</title>
        <authorList>
            <person name="Zhang X."/>
        </authorList>
    </citation>
    <scope>NUCLEOTIDE SEQUENCE [LARGE SCALE GENOMIC DNA]</scope>
    <source>
        <strain evidence="1 2">HBUM206468</strain>
    </source>
</reference>
<gene>
    <name evidence="1" type="ORF">HKK74_22020</name>
</gene>
<dbReference type="EMBL" id="JABVEC010000017">
    <property type="protein sequence ID" value="MBC6468149.1"/>
    <property type="molecule type" value="Genomic_DNA"/>
</dbReference>
<dbReference type="Proteomes" id="UP000805614">
    <property type="component" value="Unassembled WGS sequence"/>
</dbReference>